<dbReference type="eggNOG" id="ENOG502RR4Z">
    <property type="taxonomic scope" value="Eukaryota"/>
</dbReference>
<keyword evidence="4" id="KW-1185">Reference proteome</keyword>
<dbReference type="AlphaFoldDB" id="W7LS25"/>
<protein>
    <submittedName>
        <fullName evidence="3">Uncharacterized protein</fullName>
    </submittedName>
</protein>
<feature type="region of interest" description="Disordered" evidence="2">
    <location>
        <begin position="126"/>
        <end position="160"/>
    </location>
</feature>
<feature type="compositionally biased region" description="Polar residues" evidence="2">
    <location>
        <begin position="129"/>
        <end position="160"/>
    </location>
</feature>
<name>W7LS25_GIBM7</name>
<dbReference type="EMBL" id="DS022243">
    <property type="protein sequence ID" value="EWG38314.1"/>
    <property type="molecule type" value="Genomic_DNA"/>
</dbReference>
<dbReference type="EMBL" id="CM000583">
    <property type="protein sequence ID" value="EWG38314.1"/>
    <property type="molecule type" value="Genomic_DNA"/>
</dbReference>
<dbReference type="VEuPathDB" id="FungiDB:FVEG_01569"/>
<dbReference type="Proteomes" id="UP000009096">
    <property type="component" value="Chromosome 6"/>
</dbReference>
<dbReference type="RefSeq" id="XP_018744505.1">
    <property type="nucleotide sequence ID" value="XM_018888569.1"/>
</dbReference>
<feature type="compositionally biased region" description="Low complexity" evidence="2">
    <location>
        <begin position="446"/>
        <end position="460"/>
    </location>
</feature>
<dbReference type="PANTHER" id="PTHR35186:SF4">
    <property type="entry name" value="PRION-INHIBITION AND PROPAGATION HELO DOMAIN-CONTAINING PROTEIN"/>
    <property type="match status" value="1"/>
</dbReference>
<proteinExistence type="predicted"/>
<feature type="region of interest" description="Disordered" evidence="2">
    <location>
        <begin position="423"/>
        <end position="472"/>
    </location>
</feature>
<evidence type="ECO:0000256" key="1">
    <source>
        <dbReference type="SAM" id="Coils"/>
    </source>
</evidence>
<evidence type="ECO:0000313" key="3">
    <source>
        <dbReference type="EMBL" id="EWG38314.1"/>
    </source>
</evidence>
<feature type="compositionally biased region" description="Polar residues" evidence="2">
    <location>
        <begin position="461"/>
        <end position="472"/>
    </location>
</feature>
<sequence>MQPVPPSAMSVRSQSLQVPASLTSEANTVSDNGIFVNSMTDDSVNLHKRTQNITIASVGQVVINPPSPASQRSPNLALFGSSFTSSTGSLETLDEIRSLQLKNGAALNEPAPNSGRGDRQLAAPDLRQSFGSGSTKANADVSNRIRNTSETNSAQPNQSKRWLSHLRSCRERAGLAIQFQNAIYGQLIPYDRNIRPILFQLQSQMVICRAQHENIKQIDELEIELEEHVDVQRMLEKVSKNLFNATKELQDLDRAIRELFTTTKREKSLIRNLKALDFPMGGTQGERRTNRYGGLLEHLQRIKPSFLQFQDLCTQLSDIQQLRQQEPLTKAEKEMMSRFEICQKATSLLYQQLCQVCYVHKEHQVYFNLRVNDDLKQTTPVLDFHLAFKAASHRHNSTNLIWFRATSTLMPLDVKDLKKLNHWTRESRSPRSRPNRGVSKRKARPTSRSTRQTTQRKPSSAPQRQTVHSNSRSTSALCLSNYGQGFGHWAADLADLPAMTDFDDLTLRQNRLNFPEMPPRIDPVPLSQWIREGCHVQMPDLTAEHMRIHVARVLCEALLRFTPKVWPQTPFSSENIMILDSINGGVWDPHFTLKLVGRNGSEQYLSASGGTPSREILHQLGITLLELAHRKLVHGLRTNDAGEIDRGHSSYAQVTNLCGTSLKSVFGGTHFPRAVDYCIKYPSRGKDLLDSELRERFYKAVVVSLEKTEKSISRSLDNQRRFAEDR</sequence>
<accession>W7LS25</accession>
<evidence type="ECO:0000313" key="4">
    <source>
        <dbReference type="Proteomes" id="UP000009096"/>
    </source>
</evidence>
<evidence type="ECO:0000256" key="2">
    <source>
        <dbReference type="SAM" id="MobiDB-lite"/>
    </source>
</evidence>
<dbReference type="KEGG" id="fvr:FVEG_01569"/>
<feature type="compositionally biased region" description="Basic residues" evidence="2">
    <location>
        <begin position="430"/>
        <end position="445"/>
    </location>
</feature>
<organism evidence="3 4">
    <name type="scientific">Gibberella moniliformis (strain M3125 / FGSC 7600)</name>
    <name type="common">Maize ear and stalk rot fungus</name>
    <name type="synonym">Fusarium verticillioides</name>
    <dbReference type="NCBI Taxonomy" id="334819"/>
    <lineage>
        <taxon>Eukaryota</taxon>
        <taxon>Fungi</taxon>
        <taxon>Dikarya</taxon>
        <taxon>Ascomycota</taxon>
        <taxon>Pezizomycotina</taxon>
        <taxon>Sordariomycetes</taxon>
        <taxon>Hypocreomycetidae</taxon>
        <taxon>Hypocreales</taxon>
        <taxon>Nectriaceae</taxon>
        <taxon>Fusarium</taxon>
        <taxon>Fusarium fujikuroi species complex</taxon>
    </lineage>
</organism>
<dbReference type="PANTHER" id="PTHR35186">
    <property type="entry name" value="ANK_REP_REGION DOMAIN-CONTAINING PROTEIN"/>
    <property type="match status" value="1"/>
</dbReference>
<keyword evidence="1" id="KW-0175">Coiled coil</keyword>
<reference evidence="3 4" key="1">
    <citation type="journal article" date="2010" name="Nature">
        <title>Comparative genomics reveals mobile pathogenicity chromosomes in Fusarium.</title>
        <authorList>
            <person name="Ma L.J."/>
            <person name="van der Does H.C."/>
            <person name="Borkovich K.A."/>
            <person name="Coleman J.J."/>
            <person name="Daboussi M.J."/>
            <person name="Di Pietro A."/>
            <person name="Dufresne M."/>
            <person name="Freitag M."/>
            <person name="Grabherr M."/>
            <person name="Henrissat B."/>
            <person name="Houterman P.M."/>
            <person name="Kang S."/>
            <person name="Shim W.B."/>
            <person name="Woloshuk C."/>
            <person name="Xie X."/>
            <person name="Xu J.R."/>
            <person name="Antoniw J."/>
            <person name="Baker S.E."/>
            <person name="Bluhm B.H."/>
            <person name="Breakspear A."/>
            <person name="Brown D.W."/>
            <person name="Butchko R.A."/>
            <person name="Chapman S."/>
            <person name="Coulson R."/>
            <person name="Coutinho P.M."/>
            <person name="Danchin E.G."/>
            <person name="Diener A."/>
            <person name="Gale L.R."/>
            <person name="Gardiner D.M."/>
            <person name="Goff S."/>
            <person name="Hammond-Kosack K.E."/>
            <person name="Hilburn K."/>
            <person name="Hua-Van A."/>
            <person name="Jonkers W."/>
            <person name="Kazan K."/>
            <person name="Kodira C.D."/>
            <person name="Koehrsen M."/>
            <person name="Kumar L."/>
            <person name="Lee Y.H."/>
            <person name="Li L."/>
            <person name="Manners J.M."/>
            <person name="Miranda-Saavedra D."/>
            <person name="Mukherjee M."/>
            <person name="Park G."/>
            <person name="Park J."/>
            <person name="Park S.Y."/>
            <person name="Proctor R.H."/>
            <person name="Regev A."/>
            <person name="Ruiz-Roldan M.C."/>
            <person name="Sain D."/>
            <person name="Sakthikumar S."/>
            <person name="Sykes S."/>
            <person name="Schwartz D.C."/>
            <person name="Turgeon B.G."/>
            <person name="Wapinski I."/>
            <person name="Yoder O."/>
            <person name="Young S."/>
            <person name="Zeng Q."/>
            <person name="Zhou S."/>
            <person name="Galagan J."/>
            <person name="Cuomo C.A."/>
            <person name="Kistler H.C."/>
            <person name="Rep M."/>
        </authorList>
    </citation>
    <scope>NUCLEOTIDE SEQUENCE [LARGE SCALE GENOMIC DNA]</scope>
    <source>
        <strain evidence="4">M3125 / FGSC 7600</strain>
    </source>
</reference>
<gene>
    <name evidence="3" type="ORF">FVEG_01569</name>
</gene>
<dbReference type="GeneID" id="30059848"/>
<feature type="coiled-coil region" evidence="1">
    <location>
        <begin position="218"/>
        <end position="255"/>
    </location>
</feature>